<feature type="compositionally biased region" description="Basic and acidic residues" evidence="1">
    <location>
        <begin position="75"/>
        <end position="106"/>
    </location>
</feature>
<name>A0ABT5LUX3_9GAMM</name>
<gene>
    <name evidence="2" type="ORF">PSI14_15510</name>
</gene>
<feature type="region of interest" description="Disordered" evidence="1">
    <location>
        <begin position="74"/>
        <end position="106"/>
    </location>
</feature>
<evidence type="ECO:0000313" key="3">
    <source>
        <dbReference type="Proteomes" id="UP001220225"/>
    </source>
</evidence>
<reference evidence="2 3" key="1">
    <citation type="submission" date="2023-02" db="EMBL/GenBank/DDBJ databases">
        <title>Entomopathogenic bacteria.</title>
        <authorList>
            <person name="Machado R.A."/>
        </authorList>
    </citation>
    <scope>NUCLEOTIDE SEQUENCE [LARGE SCALE GENOMIC DNA]</scope>
    <source>
        <strain evidence="2 3">XENO-2</strain>
    </source>
</reference>
<sequence length="106" mass="11879">MKKYTFVDTDHPIRYSHITIGSSSGELRLSLCHWRLTFGWLNLAASRSSINGRISLTVAVSSANVALGILFPAKQKGESPPDHRTDTPKSHFHDVGFHDEMPDRYV</sequence>
<comment type="caution">
    <text evidence="2">The sequence shown here is derived from an EMBL/GenBank/DDBJ whole genome shotgun (WGS) entry which is preliminary data.</text>
</comment>
<dbReference type="EMBL" id="JAQRFN010000024">
    <property type="protein sequence ID" value="MDC9598213.1"/>
    <property type="molecule type" value="Genomic_DNA"/>
</dbReference>
<evidence type="ECO:0000256" key="1">
    <source>
        <dbReference type="SAM" id="MobiDB-lite"/>
    </source>
</evidence>
<accession>A0ABT5LUX3</accession>
<keyword evidence="3" id="KW-1185">Reference proteome</keyword>
<dbReference type="Proteomes" id="UP001220225">
    <property type="component" value="Unassembled WGS sequence"/>
</dbReference>
<proteinExistence type="predicted"/>
<organism evidence="2 3">
    <name type="scientific">Xenorhabdus anantnagensis</name>
    <dbReference type="NCBI Taxonomy" id="3025875"/>
    <lineage>
        <taxon>Bacteria</taxon>
        <taxon>Pseudomonadati</taxon>
        <taxon>Pseudomonadota</taxon>
        <taxon>Gammaproteobacteria</taxon>
        <taxon>Enterobacterales</taxon>
        <taxon>Morganellaceae</taxon>
        <taxon>Xenorhabdus</taxon>
    </lineage>
</organism>
<evidence type="ECO:0000313" key="2">
    <source>
        <dbReference type="EMBL" id="MDC9598213.1"/>
    </source>
</evidence>
<protein>
    <submittedName>
        <fullName evidence="2">Uncharacterized protein</fullName>
    </submittedName>
</protein>
<dbReference type="RefSeq" id="WP_273576729.1">
    <property type="nucleotide sequence ID" value="NZ_JAQRFN010000024.1"/>
</dbReference>